<comment type="caution">
    <text evidence="6">The sequence shown here is derived from an EMBL/GenBank/DDBJ whole genome shotgun (WGS) entry which is preliminary data.</text>
</comment>
<keyword evidence="6" id="KW-0269">Exonuclease</keyword>
<evidence type="ECO:0000313" key="6">
    <source>
        <dbReference type="EMBL" id="TCS84206.1"/>
    </source>
</evidence>
<protein>
    <recommendedName>
        <fullName evidence="3">Nuclease SbcCD subunit C</fullName>
    </recommendedName>
</protein>
<dbReference type="Pfam" id="PF13476">
    <property type="entry name" value="AAA_23"/>
    <property type="match status" value="1"/>
</dbReference>
<feature type="coiled-coil region" evidence="4">
    <location>
        <begin position="312"/>
        <end position="343"/>
    </location>
</feature>
<feature type="domain" description="Rad50/SbcC-type AAA" evidence="5">
    <location>
        <begin position="5"/>
        <end position="237"/>
    </location>
</feature>
<dbReference type="RefSeq" id="WP_132767062.1">
    <property type="nucleotide sequence ID" value="NZ_SMAB01000002.1"/>
</dbReference>
<gene>
    <name evidence="6" type="ORF">EDD72_102250</name>
</gene>
<keyword evidence="6" id="KW-0378">Hydrolase</keyword>
<comment type="similarity">
    <text evidence="1">Belongs to the SMC family. SbcC subfamily.</text>
</comment>
<feature type="coiled-coil region" evidence="4">
    <location>
        <begin position="615"/>
        <end position="742"/>
    </location>
</feature>
<dbReference type="Pfam" id="PF13558">
    <property type="entry name" value="SbcC_Walker_B"/>
    <property type="match status" value="1"/>
</dbReference>
<feature type="coiled-coil region" evidence="4">
    <location>
        <begin position="776"/>
        <end position="879"/>
    </location>
</feature>
<dbReference type="EMBL" id="SMAB01000002">
    <property type="protein sequence ID" value="TCS84206.1"/>
    <property type="molecule type" value="Genomic_DNA"/>
</dbReference>
<evidence type="ECO:0000259" key="5">
    <source>
        <dbReference type="Pfam" id="PF13476"/>
    </source>
</evidence>
<keyword evidence="7" id="KW-1185">Reference proteome</keyword>
<dbReference type="AlphaFoldDB" id="A0A4R3KLG9"/>
<dbReference type="InterPro" id="IPR027417">
    <property type="entry name" value="P-loop_NTPase"/>
</dbReference>
<evidence type="ECO:0000256" key="3">
    <source>
        <dbReference type="ARBA" id="ARBA00013368"/>
    </source>
</evidence>
<dbReference type="PANTHER" id="PTHR32114:SF2">
    <property type="entry name" value="ABC TRANSPORTER ABCH.3"/>
    <property type="match status" value="1"/>
</dbReference>
<dbReference type="SUPFAM" id="SSF52540">
    <property type="entry name" value="P-loop containing nucleoside triphosphate hydrolases"/>
    <property type="match status" value="1"/>
</dbReference>
<evidence type="ECO:0000256" key="2">
    <source>
        <dbReference type="ARBA" id="ARBA00011322"/>
    </source>
</evidence>
<organism evidence="6 7">
    <name type="scientific">Tepidibacillus fermentans</name>
    <dbReference type="NCBI Taxonomy" id="1281767"/>
    <lineage>
        <taxon>Bacteria</taxon>
        <taxon>Bacillati</taxon>
        <taxon>Bacillota</taxon>
        <taxon>Bacilli</taxon>
        <taxon>Bacillales</taxon>
        <taxon>Bacillaceae</taxon>
        <taxon>Tepidibacillus</taxon>
    </lineage>
</organism>
<feature type="coiled-coil region" evidence="4">
    <location>
        <begin position="181"/>
        <end position="288"/>
    </location>
</feature>
<proteinExistence type="inferred from homology"/>
<feature type="coiled-coil region" evidence="4">
    <location>
        <begin position="368"/>
        <end position="491"/>
    </location>
</feature>
<dbReference type="Proteomes" id="UP000295788">
    <property type="component" value="Unassembled WGS sequence"/>
</dbReference>
<evidence type="ECO:0000256" key="4">
    <source>
        <dbReference type="SAM" id="Coils"/>
    </source>
</evidence>
<dbReference type="InterPro" id="IPR038729">
    <property type="entry name" value="Rad50/SbcC_AAA"/>
</dbReference>
<comment type="subunit">
    <text evidence="2">Heterodimer of SbcC and SbcD.</text>
</comment>
<feature type="coiled-coil region" evidence="4">
    <location>
        <begin position="940"/>
        <end position="1036"/>
    </location>
</feature>
<evidence type="ECO:0000256" key="1">
    <source>
        <dbReference type="ARBA" id="ARBA00006930"/>
    </source>
</evidence>
<dbReference type="Gene3D" id="1.10.287.1490">
    <property type="match status" value="1"/>
</dbReference>
<evidence type="ECO:0000313" key="7">
    <source>
        <dbReference type="Proteomes" id="UP000295788"/>
    </source>
</evidence>
<dbReference type="OrthoDB" id="9795626at2"/>
<dbReference type="Gene3D" id="3.40.50.300">
    <property type="entry name" value="P-loop containing nucleotide triphosphate hydrolases"/>
    <property type="match status" value="2"/>
</dbReference>
<keyword evidence="4" id="KW-0175">Coiled coil</keyword>
<reference evidence="6 7" key="1">
    <citation type="submission" date="2019-03" db="EMBL/GenBank/DDBJ databases">
        <title>Genomic Encyclopedia of Type Strains, Phase IV (KMG-IV): sequencing the most valuable type-strain genomes for metagenomic binning, comparative biology and taxonomic classification.</title>
        <authorList>
            <person name="Goeker M."/>
        </authorList>
    </citation>
    <scope>NUCLEOTIDE SEQUENCE [LARGE SCALE GENOMIC DNA]</scope>
    <source>
        <strain evidence="6 7">DSM 23802</strain>
    </source>
</reference>
<accession>A0A4R3KLG9</accession>
<name>A0A4R3KLG9_9BACI</name>
<keyword evidence="6" id="KW-0540">Nuclease</keyword>
<feature type="coiled-coil region" evidence="4">
    <location>
        <begin position="523"/>
        <end position="574"/>
    </location>
</feature>
<sequence length="1198" mass="142071">MRPISLTISGLHSFRKSQTIDFTQVTDTGIFGIFGPTGSGKSTILDAITLALYGEVERSETNRVGIMNQQEDRIHVKFTFDLHSGSDYDRYTVERIYIRNKEQRIRTSLARLLKNENGMEVPIADRETEVTRKIQNLLGLEFKDFKRAVVLPQGKFAEFLTLKAQERRPMLERLFHLDEYGKQLRERAIKYENELRSQINEVLIKQGMLSFATEEYVLQLEQEIKVIQQTLQEQANEYEQIVVNFEQYQRHWNLQQELKQIQEQLQLLHEKEGEMKQLKEKQINAEKASFIEPTLRHYESLAKQTEQYRKSIENSLILLEQAQELEEQKRKEFETLMLQYEQEQSHSTEKRILLNQTLQWEKEMEAIKERLEQLNFSHNKKHEELKEQTRKYNEDHLLLEELQNQLSQMKDDLAKVQVSAEKRKQIEQAWEIRNKIQSLDQDLKRKSQEIDDLDKKMSRIDEEIEKDLRFLGDIEQEILQLEKQNQELVMNQPITESDWGQLDRLLLQIDLLIKQVRHYSDTITKIEEERATLQTKKENLISSINELNTEIQQIEKEILEKEAEKNALDKKQLEIHAAVLAEQLENGQPCMVCGSTVHPAPMHLNTDSVMEAEKIDQIKEQIISLNEKLLKKKSEKIAFDQQIEHFIEQIKKLSDEINKNRLQYKELVLQLPREYQDLTIEQMHKKFDQDQEQHEQLKVELERFIENQRKSSERLQQEKAKLEQYKHRIDLLTTEKNLYLNQIDKIHESNEPMKKEWDQLHELWNQMGFDFSLDDLLKIRQQIQDFDQKREELEKSYQELEKRFQEVSTREKSYLEPMNQFRLQIEQIQQSIQSESESLKEINDKYVMLTGGRYAQELIQEIDQKLQKLNDEVQLAKSTWEQAVDQYKEIDKQLSSDQAVYFNLQNQMEQISKDLNSYLQANQWESIEELKSYFLSEAELKQLGEAIKEFEQRKQILTEREKTCIITLNGKVVTEEEWNQILDHKKQREEQLNKIRQKLSKKEYEYQNVKQDYEKWKELEKQRKDIQKKLDIASELTQVLRGISFIDFIAQEYLQNITILASEKLLQLTRNRFRLVVDEEGSFQIIDEFNGGLKRPVRSLSGGETFLTSLALALALSSQIQLKGGVPLEFFFLDEGFGTLDTDLLDTVMMTLEKLHAEHMIIGIISHVPELKNRLHRKVMVIPADDRGSGSKIMIEYA</sequence>
<dbReference type="GO" id="GO:0004527">
    <property type="term" value="F:exonuclease activity"/>
    <property type="evidence" value="ECO:0007669"/>
    <property type="project" value="UniProtKB-KW"/>
</dbReference>
<dbReference type="PANTHER" id="PTHR32114">
    <property type="entry name" value="ABC TRANSPORTER ABCH.3"/>
    <property type="match status" value="1"/>
</dbReference>